<dbReference type="AlphaFoldDB" id="A0A0R3QJR2"/>
<feature type="region of interest" description="Disordered" evidence="1">
    <location>
        <begin position="29"/>
        <end position="74"/>
    </location>
</feature>
<dbReference type="EMBL" id="UZAG01015447">
    <property type="protein sequence ID" value="VDO20392.1"/>
    <property type="molecule type" value="Genomic_DNA"/>
</dbReference>
<dbReference type="Proteomes" id="UP000280834">
    <property type="component" value="Unassembled WGS sequence"/>
</dbReference>
<sequence>MNALCPEHGYMVRRKENSGLYFQVPGYNEADYEEEDEDDEMNESDEEEITEEKQENEINRKEEIRGRGEGDKSE</sequence>
<evidence type="ECO:0000256" key="1">
    <source>
        <dbReference type="SAM" id="MobiDB-lite"/>
    </source>
</evidence>
<feature type="compositionally biased region" description="Acidic residues" evidence="1">
    <location>
        <begin position="30"/>
        <end position="50"/>
    </location>
</feature>
<evidence type="ECO:0000313" key="4">
    <source>
        <dbReference type="WBParaSite" id="BTMF_0000779301-mRNA-1"/>
    </source>
</evidence>
<keyword evidence="3" id="KW-1185">Reference proteome</keyword>
<evidence type="ECO:0000313" key="2">
    <source>
        <dbReference type="EMBL" id="VDO20392.1"/>
    </source>
</evidence>
<evidence type="ECO:0000313" key="3">
    <source>
        <dbReference type="Proteomes" id="UP000280834"/>
    </source>
</evidence>
<dbReference type="WBParaSite" id="BTMF_0000779301-mRNA-1">
    <property type="protein sequence ID" value="BTMF_0000779301-mRNA-1"/>
    <property type="gene ID" value="BTMF_0000779301"/>
</dbReference>
<organism evidence="4">
    <name type="scientific">Brugia timori</name>
    <dbReference type="NCBI Taxonomy" id="42155"/>
    <lineage>
        <taxon>Eukaryota</taxon>
        <taxon>Metazoa</taxon>
        <taxon>Ecdysozoa</taxon>
        <taxon>Nematoda</taxon>
        <taxon>Chromadorea</taxon>
        <taxon>Rhabditida</taxon>
        <taxon>Spirurina</taxon>
        <taxon>Spiruromorpha</taxon>
        <taxon>Filarioidea</taxon>
        <taxon>Onchocercidae</taxon>
        <taxon>Brugia</taxon>
    </lineage>
</organism>
<protein>
    <submittedName>
        <fullName evidence="2 4">Uncharacterized protein</fullName>
    </submittedName>
</protein>
<feature type="compositionally biased region" description="Basic and acidic residues" evidence="1">
    <location>
        <begin position="51"/>
        <end position="74"/>
    </location>
</feature>
<proteinExistence type="predicted"/>
<gene>
    <name evidence="2" type="ORF">BTMF_LOCUS5907</name>
</gene>
<reference evidence="2 3" key="2">
    <citation type="submission" date="2018-11" db="EMBL/GenBank/DDBJ databases">
        <authorList>
            <consortium name="Pathogen Informatics"/>
        </authorList>
    </citation>
    <scope>NUCLEOTIDE SEQUENCE [LARGE SCALE GENOMIC DNA]</scope>
</reference>
<accession>A0A0R3QJR2</accession>
<reference evidence="4" key="1">
    <citation type="submission" date="2017-02" db="UniProtKB">
        <authorList>
            <consortium name="WormBaseParasite"/>
        </authorList>
    </citation>
    <scope>IDENTIFICATION</scope>
</reference>
<name>A0A0R3QJR2_9BILA</name>